<keyword evidence="2" id="KW-1185">Reference proteome</keyword>
<dbReference type="AlphaFoldDB" id="A0A8J7IJS2"/>
<accession>A0A8J7IJS2</accession>
<evidence type="ECO:0000313" key="2">
    <source>
        <dbReference type="Proteomes" id="UP000619079"/>
    </source>
</evidence>
<comment type="caution">
    <text evidence="1">The sequence shown here is derived from an EMBL/GenBank/DDBJ whole genome shotgun (WGS) entry which is preliminary data.</text>
</comment>
<proteinExistence type="predicted"/>
<protein>
    <recommendedName>
        <fullName evidence="3">DUF4071 domain-containing protein</fullName>
    </recommendedName>
</protein>
<dbReference type="Gene3D" id="3.40.50.450">
    <property type="match status" value="1"/>
</dbReference>
<name>A0A8J7IJS2_9RHOB</name>
<dbReference type="Proteomes" id="UP000619079">
    <property type="component" value="Unassembled WGS sequence"/>
</dbReference>
<dbReference type="EMBL" id="JAELVR010000003">
    <property type="protein sequence ID" value="MBJ6370908.1"/>
    <property type="molecule type" value="Genomic_DNA"/>
</dbReference>
<sequence length="217" mass="23878">MSKAFFVTPIGSDESPERKRADNVMEHVLSPAIGDTFDILRADKIVKPGSITQDVIENVFESDLVIADLTGLNANVMYEVGIRHSFNRPIVQIAQTGEKLPFDIASERTVFFDITNLSSVASAKEQIRSAASAALSSADEYVGPIQRALNTSAVFRDAGDVGAAIEALAYQMQSLAENYYFPQSIVEGDRQIDHLYSLFSGLQPYEADRLLDKLRKL</sequence>
<reference evidence="1" key="1">
    <citation type="submission" date="2020-12" db="EMBL/GenBank/DDBJ databases">
        <title>Sedimentitalea sp. nov., isolated from sand in Incheon.</title>
        <authorList>
            <person name="Kim W."/>
        </authorList>
    </citation>
    <scope>NUCLEOTIDE SEQUENCE</scope>
    <source>
        <strain evidence="1">CAU 1593</strain>
    </source>
</reference>
<dbReference type="RefSeq" id="WP_199023703.1">
    <property type="nucleotide sequence ID" value="NZ_JAELVR010000003.1"/>
</dbReference>
<evidence type="ECO:0000313" key="1">
    <source>
        <dbReference type="EMBL" id="MBJ6370908.1"/>
    </source>
</evidence>
<evidence type="ECO:0008006" key="3">
    <source>
        <dbReference type="Google" id="ProtNLM"/>
    </source>
</evidence>
<gene>
    <name evidence="1" type="ORF">JF290_05180</name>
</gene>
<organism evidence="1 2">
    <name type="scientific">Sedimentitalea arenosa</name>
    <dbReference type="NCBI Taxonomy" id="2798803"/>
    <lineage>
        <taxon>Bacteria</taxon>
        <taxon>Pseudomonadati</taxon>
        <taxon>Pseudomonadota</taxon>
        <taxon>Alphaproteobacteria</taxon>
        <taxon>Rhodobacterales</taxon>
        <taxon>Paracoccaceae</taxon>
        <taxon>Sedimentitalea</taxon>
    </lineage>
</organism>